<dbReference type="SUPFAM" id="SSF52777">
    <property type="entry name" value="CoA-dependent acyltransferases"/>
    <property type="match status" value="2"/>
</dbReference>
<dbReference type="SUPFAM" id="SSF56801">
    <property type="entry name" value="Acetyl-CoA synthetase-like"/>
    <property type="match status" value="1"/>
</dbReference>
<keyword evidence="2" id="KW-0596">Phosphopantetheine</keyword>
<dbReference type="PROSITE" id="PS00455">
    <property type="entry name" value="AMP_BINDING"/>
    <property type="match status" value="1"/>
</dbReference>
<evidence type="ECO:0000313" key="5">
    <source>
        <dbReference type="EMBL" id="MBE9190288.1"/>
    </source>
</evidence>
<dbReference type="InterPro" id="IPR020845">
    <property type="entry name" value="AMP-binding_CS"/>
</dbReference>
<dbReference type="InterPro" id="IPR023213">
    <property type="entry name" value="CAT-like_dom_sf"/>
</dbReference>
<dbReference type="Proteomes" id="UP000651156">
    <property type="component" value="Unassembled WGS sequence"/>
</dbReference>
<name>A0ABR9UQG2_9CHRO</name>
<dbReference type="Gene3D" id="3.30.559.30">
    <property type="entry name" value="Nonribosomal peptide synthetase, condensation domain"/>
    <property type="match status" value="1"/>
</dbReference>
<dbReference type="InterPro" id="IPR045851">
    <property type="entry name" value="AMP-bd_C_sf"/>
</dbReference>
<evidence type="ECO:0000313" key="6">
    <source>
        <dbReference type="Proteomes" id="UP000651156"/>
    </source>
</evidence>
<dbReference type="PROSITE" id="PS00012">
    <property type="entry name" value="PHOSPHOPANTETHEINE"/>
    <property type="match status" value="1"/>
</dbReference>
<dbReference type="InterPro" id="IPR006162">
    <property type="entry name" value="Ppantetheine_attach_site"/>
</dbReference>
<evidence type="ECO:0000256" key="2">
    <source>
        <dbReference type="ARBA" id="ARBA00022450"/>
    </source>
</evidence>
<dbReference type="Pfam" id="PF00550">
    <property type="entry name" value="PP-binding"/>
    <property type="match status" value="1"/>
</dbReference>
<proteinExistence type="predicted"/>
<dbReference type="NCBIfam" id="TIGR01733">
    <property type="entry name" value="AA-adenyl-dom"/>
    <property type="match status" value="1"/>
</dbReference>
<keyword evidence="6" id="KW-1185">Reference proteome</keyword>
<gene>
    <name evidence="5" type="ORF">IQ230_07925</name>
</gene>
<comment type="cofactor">
    <cofactor evidence="1">
        <name>pantetheine 4'-phosphate</name>
        <dbReference type="ChEBI" id="CHEBI:47942"/>
    </cofactor>
</comment>
<dbReference type="InterPro" id="IPR009081">
    <property type="entry name" value="PP-bd_ACP"/>
</dbReference>
<dbReference type="Gene3D" id="3.30.559.10">
    <property type="entry name" value="Chloramphenicol acetyltransferase-like domain"/>
    <property type="match status" value="1"/>
</dbReference>
<dbReference type="Gene3D" id="3.40.50.12780">
    <property type="entry name" value="N-terminal domain of ligase-like"/>
    <property type="match status" value="1"/>
</dbReference>
<dbReference type="CDD" id="cd17643">
    <property type="entry name" value="A_NRPS_Cytc1-like"/>
    <property type="match status" value="1"/>
</dbReference>
<dbReference type="PANTHER" id="PTHR45527">
    <property type="entry name" value="NONRIBOSOMAL PEPTIDE SYNTHETASE"/>
    <property type="match status" value="1"/>
</dbReference>
<dbReference type="EMBL" id="JADEWN010000014">
    <property type="protein sequence ID" value="MBE9190288.1"/>
    <property type="molecule type" value="Genomic_DNA"/>
</dbReference>
<dbReference type="Gene3D" id="1.10.1200.10">
    <property type="entry name" value="ACP-like"/>
    <property type="match status" value="1"/>
</dbReference>
<keyword evidence="3" id="KW-0597">Phosphoprotein</keyword>
<evidence type="ECO:0000256" key="3">
    <source>
        <dbReference type="ARBA" id="ARBA00022553"/>
    </source>
</evidence>
<evidence type="ECO:0000256" key="1">
    <source>
        <dbReference type="ARBA" id="ARBA00001957"/>
    </source>
</evidence>
<dbReference type="CDD" id="cd19531">
    <property type="entry name" value="LCL_NRPS-like"/>
    <property type="match status" value="1"/>
</dbReference>
<dbReference type="PROSITE" id="PS50075">
    <property type="entry name" value="CARRIER"/>
    <property type="match status" value="1"/>
</dbReference>
<dbReference type="SUPFAM" id="SSF47336">
    <property type="entry name" value="ACP-like"/>
    <property type="match status" value="1"/>
</dbReference>
<evidence type="ECO:0000259" key="4">
    <source>
        <dbReference type="PROSITE" id="PS50075"/>
    </source>
</evidence>
<comment type="caution">
    <text evidence="5">The sequence shown here is derived from an EMBL/GenBank/DDBJ whole genome shotgun (WGS) entry which is preliminary data.</text>
</comment>
<organism evidence="5 6">
    <name type="scientific">Gloeocapsopsis crepidinum LEGE 06123</name>
    <dbReference type="NCBI Taxonomy" id="588587"/>
    <lineage>
        <taxon>Bacteria</taxon>
        <taxon>Bacillati</taxon>
        <taxon>Cyanobacteriota</taxon>
        <taxon>Cyanophyceae</taxon>
        <taxon>Oscillatoriophycideae</taxon>
        <taxon>Chroococcales</taxon>
        <taxon>Chroococcaceae</taxon>
        <taxon>Gloeocapsopsis</taxon>
    </lineage>
</organism>
<dbReference type="Pfam" id="PF00501">
    <property type="entry name" value="AMP-binding"/>
    <property type="match status" value="1"/>
</dbReference>
<dbReference type="InterPro" id="IPR025110">
    <property type="entry name" value="AMP-bd_C"/>
</dbReference>
<feature type="domain" description="Carrier" evidence="4">
    <location>
        <begin position="1009"/>
        <end position="1085"/>
    </location>
</feature>
<dbReference type="InterPro" id="IPR010071">
    <property type="entry name" value="AA_adenyl_dom"/>
</dbReference>
<reference evidence="5 6" key="1">
    <citation type="submission" date="2020-10" db="EMBL/GenBank/DDBJ databases">
        <authorList>
            <person name="Castelo-Branco R."/>
            <person name="Eusebio N."/>
            <person name="Adriana R."/>
            <person name="Vieira A."/>
            <person name="Brugerolle De Fraissinette N."/>
            <person name="Rezende De Castro R."/>
            <person name="Schneider M.P."/>
            <person name="Vasconcelos V."/>
            <person name="Leao P.N."/>
        </authorList>
    </citation>
    <scope>NUCLEOTIDE SEQUENCE [LARGE SCALE GENOMIC DNA]</scope>
    <source>
        <strain evidence="5 6">LEGE 06123</strain>
    </source>
</reference>
<dbReference type="InterPro" id="IPR000873">
    <property type="entry name" value="AMP-dep_synth/lig_dom"/>
</dbReference>
<dbReference type="RefSeq" id="WP_193931479.1">
    <property type="nucleotide sequence ID" value="NZ_CAWPMZ010000032.1"/>
</dbReference>
<dbReference type="Gene3D" id="3.30.300.30">
    <property type="match status" value="1"/>
</dbReference>
<dbReference type="Pfam" id="PF13193">
    <property type="entry name" value="AMP-binding_C"/>
    <property type="match status" value="1"/>
</dbReference>
<dbReference type="InterPro" id="IPR042099">
    <property type="entry name" value="ANL_N_sf"/>
</dbReference>
<dbReference type="InterPro" id="IPR036736">
    <property type="entry name" value="ACP-like_sf"/>
</dbReference>
<accession>A0ABR9UQG2</accession>
<sequence>MDSNETELQRRSQLSPVKQALLKKRLQNKTHSDSQLNQIPQRPQNCAILLSYAQERLWLVEGLSGAAIYNMFSSILIKGKLDIFALERSIQEIVQRHEILRTSFSAVEGQPIQVIGSTSLTLPLVDLRHLAVDKQQQEVQRLTISEQTQAFDLAKDPLLRVQLLHLNEAEYLMLLTIHHIVADAWSRGIFLQELATLYTAFSQGKSSPLSKLPIQYADYAVWQRQQLQGELLETQLAYWQEKLQGELPILNLPTDRPRPRSQTYKGASLCFTLPQTLTNSLQALSHQESVTLFVTLLAAFKVLLHRYTGQDDILVGSPFANRNRPEVEGLIGFFVNTLVLRSDLSGNVSFRELLGRVREVVLGAIAHQDLPFEKLLESLSQRRSSSKPPFQVMFSLQNLPDVTLELPGITLSFPEVENQTAFFDLVLSITQTKQGLTGVMEYNTDLFNRDAIARMLEHYQVLLKGIVANPDQSIATLPLLTAKEQATLATWQQIECYYPQDKCLHQLFEAQVEQTPNAVAVVFENEQLTYRELNQKANQLAHHLHSLGIKTQAKVGLCVERSIEMVVGILGILKAGAAYVPIDPNYPRQRLEFILADAQVELLLTQSQFKIEYPTQLALDTFASNTQSVENLNLEVTADNIAYVIYTSGSTGTPKGVLCTHYNVVRLFQATQAWFNFNSRDVWTLFHSIAFDFSVWELWGALLHGGKLAIVPYWVSRSPEEFYAMLLQHKVTVLNQTPSAFRQLMRVDAERDRHDLNLRFVIFGGEALEIQSLKPWLEKHGRSPQLINMYGITETTVHVTYRPITIADISNHCGSVIGRPIPDLQIYLLDQNQQLVPIGIPGEIYVGGAGVASGYLNRTETNSKFIPHLFNNNSSARLYRTGDLARYLANGEMEYLGRIDNQVKIRGFRIEIGEIETVLATHPEVAEVVVLVRELEDKQIIAYVVPRQKHSKLTTNLRQFLQQKLPDYMLPSAFVILDTLPLTSNGKVDRQALPAPDCHRTDVTTSLVAPRTPIEKALAAIWSELLHVEFIGIHENFFEIGGHSLLVTQLLSRIRRQFQVDLPLKVIFTVGFTIAELAKIIREYQLQQVETDDIVALLQELNELSDQEVLMTLNQLQ</sequence>
<dbReference type="PANTHER" id="PTHR45527:SF14">
    <property type="entry name" value="PLIPASTATIN SYNTHASE SUBUNIT B"/>
    <property type="match status" value="1"/>
</dbReference>
<dbReference type="InterPro" id="IPR001242">
    <property type="entry name" value="Condensation_dom"/>
</dbReference>
<dbReference type="Pfam" id="PF00668">
    <property type="entry name" value="Condensation"/>
    <property type="match status" value="1"/>
</dbReference>
<protein>
    <submittedName>
        <fullName evidence="5">Amino acid adenylation domain-containing protein</fullName>
    </submittedName>
</protein>